<keyword evidence="1" id="KW-0472">Membrane</keyword>
<name>A0A8H7BI18_9FUNG</name>
<feature type="transmembrane region" description="Helical" evidence="1">
    <location>
        <begin position="97"/>
        <end position="115"/>
    </location>
</feature>
<keyword evidence="4" id="KW-1185">Reference proteome</keyword>
<dbReference type="AlphaFoldDB" id="A0A8H7BI18"/>
<dbReference type="Pfam" id="PF00899">
    <property type="entry name" value="ThiF"/>
    <property type="match status" value="1"/>
</dbReference>
<reference evidence="3" key="1">
    <citation type="submission" date="2020-01" db="EMBL/GenBank/DDBJ databases">
        <title>Genome Sequencing of Three Apophysomyces-Like Fungal Strains Confirms a Novel Fungal Genus in the Mucoromycota with divergent Burkholderia-like Endosymbiotic Bacteria.</title>
        <authorList>
            <person name="Stajich J.E."/>
            <person name="Macias A.M."/>
            <person name="Carter-House D."/>
            <person name="Lovett B."/>
            <person name="Kasson L.R."/>
            <person name="Berry K."/>
            <person name="Grigoriev I."/>
            <person name="Chang Y."/>
            <person name="Spatafora J."/>
            <person name="Kasson M.T."/>
        </authorList>
    </citation>
    <scope>NUCLEOTIDE SEQUENCE</scope>
    <source>
        <strain evidence="3">NRRL A-21654</strain>
    </source>
</reference>
<organism evidence="3 4">
    <name type="scientific">Apophysomyces ossiformis</name>
    <dbReference type="NCBI Taxonomy" id="679940"/>
    <lineage>
        <taxon>Eukaryota</taxon>
        <taxon>Fungi</taxon>
        <taxon>Fungi incertae sedis</taxon>
        <taxon>Mucoromycota</taxon>
        <taxon>Mucoromycotina</taxon>
        <taxon>Mucoromycetes</taxon>
        <taxon>Mucorales</taxon>
        <taxon>Mucorineae</taxon>
        <taxon>Mucoraceae</taxon>
        <taxon>Apophysomyces</taxon>
    </lineage>
</organism>
<evidence type="ECO:0000313" key="3">
    <source>
        <dbReference type="EMBL" id="KAF7721455.1"/>
    </source>
</evidence>
<dbReference type="InterPro" id="IPR045886">
    <property type="entry name" value="ThiF/MoeB/HesA"/>
</dbReference>
<feature type="domain" description="THIF-type NAD/FAD binding fold" evidence="2">
    <location>
        <begin position="79"/>
        <end position="316"/>
    </location>
</feature>
<protein>
    <recommendedName>
        <fullName evidence="2">THIF-type NAD/FAD binding fold domain-containing protein</fullName>
    </recommendedName>
</protein>
<sequence>MSLTGLFRFVEKQNHETKLTLTAIAAATLTASALLSFQAMRRQRQVVSKSEDISVYQQPWSPSTHHVEHDPSLIDEQLARNIAFLGREGVDKVRNSFVIVVGAGSVGSWAALMLLRAGVGKIRIIDPAFVGPASMMVHATARISDIGLPKAVVLEKHFKEIAPFVHIESCVELLTAHNRDKLLAGNPDYVVDAMDTADAKIELIQYCYAKQLKLISHISPGAKADPTRIQIADISDTLDDPMARAFRRRLRKMHIDRNVPIAFSSEKPKHSKFLSQDINGLPVLGPVPAMFGMAIATHILLDITNFSALKAPNLKPRDGTYARIHRELVTREEKVYGVRNCPLEVADVGYIFEELWSGKSVLSGPQDRLALARWDRTKSLSYFNTVCMSKEEARAHDALPATVDLRQHYGDGNLN</sequence>
<dbReference type="GO" id="GO:0008641">
    <property type="term" value="F:ubiquitin-like modifier activating enzyme activity"/>
    <property type="evidence" value="ECO:0007669"/>
    <property type="project" value="InterPro"/>
</dbReference>
<feature type="transmembrane region" description="Helical" evidence="1">
    <location>
        <begin position="20"/>
        <end position="40"/>
    </location>
</feature>
<dbReference type="PANTHER" id="PTHR43267:SF2">
    <property type="entry name" value="TRNA THREONYLCARBAMOYLADENOSINE DEHYDRATASE 1-RELATED"/>
    <property type="match status" value="1"/>
</dbReference>
<accession>A0A8H7BI18</accession>
<dbReference type="InterPro" id="IPR035985">
    <property type="entry name" value="Ubiquitin-activating_enz"/>
</dbReference>
<dbReference type="GO" id="GO:0061504">
    <property type="term" value="P:cyclic threonylcarbamoyladenosine biosynthetic process"/>
    <property type="evidence" value="ECO:0007669"/>
    <property type="project" value="TreeGrafter"/>
</dbReference>
<dbReference type="OrthoDB" id="10265862at2759"/>
<gene>
    <name evidence="3" type="ORF">EC973_004679</name>
</gene>
<evidence type="ECO:0000259" key="2">
    <source>
        <dbReference type="Pfam" id="PF00899"/>
    </source>
</evidence>
<evidence type="ECO:0000313" key="4">
    <source>
        <dbReference type="Proteomes" id="UP000605846"/>
    </source>
</evidence>
<dbReference type="CDD" id="cd00755">
    <property type="entry name" value="YgdL_like"/>
    <property type="match status" value="1"/>
</dbReference>
<dbReference type="Gene3D" id="3.40.50.720">
    <property type="entry name" value="NAD(P)-binding Rossmann-like Domain"/>
    <property type="match status" value="1"/>
</dbReference>
<dbReference type="InterPro" id="IPR000594">
    <property type="entry name" value="ThiF_NAD_FAD-bd"/>
</dbReference>
<evidence type="ECO:0000256" key="1">
    <source>
        <dbReference type="SAM" id="Phobius"/>
    </source>
</evidence>
<dbReference type="Proteomes" id="UP000605846">
    <property type="component" value="Unassembled WGS sequence"/>
</dbReference>
<dbReference type="GO" id="GO:0061503">
    <property type="term" value="F:tRNA threonylcarbamoyladenosine dehydratase"/>
    <property type="evidence" value="ECO:0007669"/>
    <property type="project" value="TreeGrafter"/>
</dbReference>
<keyword evidence="1" id="KW-1133">Transmembrane helix</keyword>
<proteinExistence type="predicted"/>
<keyword evidence="1" id="KW-0812">Transmembrane</keyword>
<dbReference type="EMBL" id="JABAYA010000264">
    <property type="protein sequence ID" value="KAF7721455.1"/>
    <property type="molecule type" value="Genomic_DNA"/>
</dbReference>
<dbReference type="SUPFAM" id="SSF69572">
    <property type="entry name" value="Activating enzymes of the ubiquitin-like proteins"/>
    <property type="match status" value="1"/>
</dbReference>
<comment type="caution">
    <text evidence="3">The sequence shown here is derived from an EMBL/GenBank/DDBJ whole genome shotgun (WGS) entry which is preliminary data.</text>
</comment>
<dbReference type="GO" id="GO:0005741">
    <property type="term" value="C:mitochondrial outer membrane"/>
    <property type="evidence" value="ECO:0007669"/>
    <property type="project" value="TreeGrafter"/>
</dbReference>
<dbReference type="PANTHER" id="PTHR43267">
    <property type="entry name" value="TRNA THREONYLCARBAMOYLADENOSINE DEHYDRATASE"/>
    <property type="match status" value="1"/>
</dbReference>